<dbReference type="AlphaFoldDB" id="A0A1C3NMX0"/>
<dbReference type="EMBL" id="MDCE01000014">
    <property type="protein sequence ID" value="PPV06596.1"/>
    <property type="molecule type" value="Genomic_DNA"/>
</dbReference>
<dbReference type="RefSeq" id="WP_065469035.1">
    <property type="nucleotide sequence ID" value="NZ_MDCE01000014.1"/>
</dbReference>
<gene>
    <name evidence="2" type="ORF">XBLMG947_2545</name>
    <name evidence="1" type="ORF">XbrCFBP1976_11340</name>
</gene>
<proteinExistence type="predicted"/>
<sequence>MFDRTLDGDSYSIVYLSNGSARNVWSRVLVDSFLATISPQRFPGTSLSETLIAFALRAPDEKDASSLAEALRTDSGFSGDALERAINAAGYPILSNLGADAAIHVFTLNAQMFPASRNALDSLAEAYDAAGDAARANSTRQTVQSIPNGSN</sequence>
<name>A0A1C3NMX0_9XANT</name>
<dbReference type="Proteomes" id="UP000239710">
    <property type="component" value="Unassembled WGS sequence"/>
</dbReference>
<dbReference type="OrthoDB" id="9799367at2"/>
<evidence type="ECO:0000313" key="4">
    <source>
        <dbReference type="Proteomes" id="UP000239710"/>
    </source>
</evidence>
<organism evidence="2 3">
    <name type="scientific">Xanthomonas bromi</name>
    <dbReference type="NCBI Taxonomy" id="56449"/>
    <lineage>
        <taxon>Bacteria</taxon>
        <taxon>Pseudomonadati</taxon>
        <taxon>Pseudomonadota</taxon>
        <taxon>Gammaproteobacteria</taxon>
        <taxon>Lysobacterales</taxon>
        <taxon>Lysobacteraceae</taxon>
        <taxon>Xanthomonas</taxon>
    </lineage>
</organism>
<dbReference type="Proteomes" id="UP000092503">
    <property type="component" value="Unassembled WGS sequence"/>
</dbReference>
<accession>A0A1C3NMX0</accession>
<dbReference type="EMBL" id="FLTX01000039">
    <property type="protein sequence ID" value="SBV51755.1"/>
    <property type="molecule type" value="Genomic_DNA"/>
</dbReference>
<evidence type="ECO:0000313" key="2">
    <source>
        <dbReference type="EMBL" id="SBV51755.1"/>
    </source>
</evidence>
<reference evidence="2 3" key="1">
    <citation type="submission" date="2016-06" db="EMBL/GenBank/DDBJ databases">
        <authorList>
            <person name="Kjaerup R.B."/>
            <person name="Dalgaard T.S."/>
            <person name="Juul-Madsen H.R."/>
        </authorList>
    </citation>
    <scope>NUCLEOTIDE SEQUENCE [LARGE SCALE GENOMIC DNA]</scope>
    <source>
        <strain evidence="2">LMG947</strain>
    </source>
</reference>
<dbReference type="STRING" id="56449.XBLMG947_2545"/>
<protein>
    <submittedName>
        <fullName evidence="2">Uncharacterized protein</fullName>
    </submittedName>
</protein>
<evidence type="ECO:0000313" key="3">
    <source>
        <dbReference type="Proteomes" id="UP000092503"/>
    </source>
</evidence>
<reference evidence="1 4" key="2">
    <citation type="submission" date="2016-08" db="EMBL/GenBank/DDBJ databases">
        <title>Evolution of the type three secretion system and type three effector repertoires in Xanthomonas.</title>
        <authorList>
            <person name="Merda D."/>
            <person name="Briand M."/>
            <person name="Bosis E."/>
            <person name="Rousseau C."/>
            <person name="Portier P."/>
            <person name="Jacques M.-A."/>
            <person name="Fischer-Le Saux M."/>
        </authorList>
    </citation>
    <scope>NUCLEOTIDE SEQUENCE [LARGE SCALE GENOMIC DNA]</scope>
    <source>
        <strain evidence="1 4">CFBP1976</strain>
    </source>
</reference>
<evidence type="ECO:0000313" key="1">
    <source>
        <dbReference type="EMBL" id="PPV06596.1"/>
    </source>
</evidence>
<keyword evidence="4" id="KW-1185">Reference proteome</keyword>